<dbReference type="STRING" id="1499966.U14_00271"/>
<evidence type="ECO:0000259" key="8">
    <source>
        <dbReference type="PROSITE" id="PS50109"/>
    </source>
</evidence>
<dbReference type="Pfam" id="PF13426">
    <property type="entry name" value="PAS_9"/>
    <property type="match status" value="1"/>
</dbReference>
<feature type="region of interest" description="Disordered" evidence="7">
    <location>
        <begin position="1"/>
        <end position="20"/>
    </location>
</feature>
<evidence type="ECO:0000256" key="1">
    <source>
        <dbReference type="ARBA" id="ARBA00000085"/>
    </source>
</evidence>
<comment type="catalytic activity">
    <reaction evidence="1">
        <text>ATP + protein L-histidine = ADP + protein N-phospho-L-histidine.</text>
        <dbReference type="EC" id="2.7.13.3"/>
    </reaction>
</comment>
<keyword evidence="6" id="KW-0902">Two-component regulatory system</keyword>
<evidence type="ECO:0000313" key="11">
    <source>
        <dbReference type="Proteomes" id="UP000030700"/>
    </source>
</evidence>
<dbReference type="CDD" id="cd00130">
    <property type="entry name" value="PAS"/>
    <property type="match status" value="1"/>
</dbReference>
<dbReference type="Gene3D" id="3.30.450.40">
    <property type="match status" value="2"/>
</dbReference>
<evidence type="ECO:0000313" key="10">
    <source>
        <dbReference type="EMBL" id="GAK49053.1"/>
    </source>
</evidence>
<dbReference type="Pfam" id="PF13185">
    <property type="entry name" value="GAF_2"/>
    <property type="match status" value="1"/>
</dbReference>
<dbReference type="InterPro" id="IPR036890">
    <property type="entry name" value="HATPase_C_sf"/>
</dbReference>
<evidence type="ECO:0000256" key="2">
    <source>
        <dbReference type="ARBA" id="ARBA00012438"/>
    </source>
</evidence>
<evidence type="ECO:0000259" key="9">
    <source>
        <dbReference type="PROSITE" id="PS50112"/>
    </source>
</evidence>
<dbReference type="InterPro" id="IPR000014">
    <property type="entry name" value="PAS"/>
</dbReference>
<feature type="domain" description="Histidine kinase" evidence="8">
    <location>
        <begin position="495"/>
        <end position="703"/>
    </location>
</feature>
<dbReference type="InterPro" id="IPR036097">
    <property type="entry name" value="HisK_dim/P_sf"/>
</dbReference>
<dbReference type="SUPFAM" id="SSF55785">
    <property type="entry name" value="PYP-like sensor domain (PAS domain)"/>
    <property type="match status" value="1"/>
</dbReference>
<dbReference type="SUPFAM" id="SSF55874">
    <property type="entry name" value="ATPase domain of HSP90 chaperone/DNA topoisomerase II/histidine kinase"/>
    <property type="match status" value="1"/>
</dbReference>
<dbReference type="Pfam" id="PF01590">
    <property type="entry name" value="GAF"/>
    <property type="match status" value="1"/>
</dbReference>
<proteinExistence type="predicted"/>
<dbReference type="Pfam" id="PF00512">
    <property type="entry name" value="HisKA"/>
    <property type="match status" value="1"/>
</dbReference>
<dbReference type="SUPFAM" id="SSF55781">
    <property type="entry name" value="GAF domain-like"/>
    <property type="match status" value="2"/>
</dbReference>
<dbReference type="Gene3D" id="3.30.565.10">
    <property type="entry name" value="Histidine kinase-like ATPase, C-terminal domain"/>
    <property type="match status" value="1"/>
</dbReference>
<dbReference type="SMART" id="SM00091">
    <property type="entry name" value="PAS"/>
    <property type="match status" value="1"/>
</dbReference>
<evidence type="ECO:0000256" key="7">
    <source>
        <dbReference type="SAM" id="MobiDB-lite"/>
    </source>
</evidence>
<name>A0A0S6VPL5_9BACT</name>
<evidence type="ECO:0000256" key="3">
    <source>
        <dbReference type="ARBA" id="ARBA00022553"/>
    </source>
</evidence>
<dbReference type="EC" id="2.7.13.3" evidence="2"/>
<keyword evidence="5" id="KW-0418">Kinase</keyword>
<dbReference type="FunFam" id="1.10.287.130:FF:000001">
    <property type="entry name" value="Two-component sensor histidine kinase"/>
    <property type="match status" value="1"/>
</dbReference>
<dbReference type="PANTHER" id="PTHR43047">
    <property type="entry name" value="TWO-COMPONENT HISTIDINE PROTEIN KINASE"/>
    <property type="match status" value="1"/>
</dbReference>
<dbReference type="InterPro" id="IPR029016">
    <property type="entry name" value="GAF-like_dom_sf"/>
</dbReference>
<dbReference type="CDD" id="cd00082">
    <property type="entry name" value="HisKA"/>
    <property type="match status" value="1"/>
</dbReference>
<dbReference type="EMBL" id="DF820455">
    <property type="protein sequence ID" value="GAK49053.1"/>
    <property type="molecule type" value="Genomic_DNA"/>
</dbReference>
<dbReference type="HOGENOM" id="CLU_349404_0_0_0"/>
<dbReference type="Gene3D" id="3.30.450.20">
    <property type="entry name" value="PAS domain"/>
    <property type="match status" value="1"/>
</dbReference>
<evidence type="ECO:0000256" key="5">
    <source>
        <dbReference type="ARBA" id="ARBA00022777"/>
    </source>
</evidence>
<organism evidence="10">
    <name type="scientific">Candidatus Moduliflexus flocculans</name>
    <dbReference type="NCBI Taxonomy" id="1499966"/>
    <lineage>
        <taxon>Bacteria</taxon>
        <taxon>Candidatus Moduliflexota</taxon>
        <taxon>Candidatus Moduliflexia</taxon>
        <taxon>Candidatus Moduliflexales</taxon>
        <taxon>Candidatus Moduliflexaceae</taxon>
    </lineage>
</organism>
<dbReference type="Proteomes" id="UP000030700">
    <property type="component" value="Unassembled WGS sequence"/>
</dbReference>
<gene>
    <name evidence="10" type="ORF">U14_00271</name>
</gene>
<dbReference type="InterPro" id="IPR035965">
    <property type="entry name" value="PAS-like_dom_sf"/>
</dbReference>
<dbReference type="InterPro" id="IPR005467">
    <property type="entry name" value="His_kinase_dom"/>
</dbReference>
<dbReference type="InterPro" id="IPR003018">
    <property type="entry name" value="GAF"/>
</dbReference>
<dbReference type="SUPFAM" id="SSF47384">
    <property type="entry name" value="Homodimeric domain of signal transducing histidine kinase"/>
    <property type="match status" value="1"/>
</dbReference>
<keyword evidence="4" id="KW-0808">Transferase</keyword>
<dbReference type="GO" id="GO:0000155">
    <property type="term" value="F:phosphorelay sensor kinase activity"/>
    <property type="evidence" value="ECO:0007669"/>
    <property type="project" value="InterPro"/>
</dbReference>
<dbReference type="SMART" id="SM00065">
    <property type="entry name" value="GAF"/>
    <property type="match status" value="2"/>
</dbReference>
<accession>A0A0S6VPL5</accession>
<dbReference type="PROSITE" id="PS50112">
    <property type="entry name" value="PAS"/>
    <property type="match status" value="1"/>
</dbReference>
<evidence type="ECO:0000256" key="4">
    <source>
        <dbReference type="ARBA" id="ARBA00022679"/>
    </source>
</evidence>
<dbReference type="InterPro" id="IPR003661">
    <property type="entry name" value="HisK_dim/P_dom"/>
</dbReference>
<sequence length="806" mass="91363">MNDARPHIFSDRDRLESEHEEQTNQLAVLDLLAQTITSNLDLPHMLTAISEAVCHIFPGTALAIGTVNEDKSRIEFVMDFPGDERHETMVGFSMSMNFSSPITVALFQKQTPFVIANAETEPMLEHLQGVVTRFQIKTAVLLPLITYNDVLGVVLFYSRSLFRPFSPKDVAFARTIAGQIAGAIHHAKLFEQERRQRERAEILQDISMILSHSLDEETVLQKILEQVRRVIIYDASAIFLKTNDDLVLSLGANVPPRFLGRPVPLAGTNSAVEVFLKRTPLLLPDVELLPHWDKWEETSQIRNWIGVPLYVGDDGLGVLTVDYHQPGVYRDDDMRMLCVVGNHAALAIHNAQLYRQIHQKKQFFETLFMNSPVATVITDLDMRVTSWNPAAEHLFGYTAEEARGQQVHDLIVNPNRKQEMSVCTNSLKEGTLIRTIAQRQRKNGQVVEVELYGAPVMIEQTIVAYIGQYHDITELVQARKNSEAANRAKSAFLANMSHELRTPLTAILGFSELMQHRENMPPEDVAYLRTIHRNGEHLLLLLNNLLDLARLETGQVILNERDFNLYRMLEELRFLLLSRAEHEHVRLAFCLDPDVPRYVRTDAVKLHQVLLHLMSDILKITNQGEVELCVTYCPEDAEHLADGNACLSFEIVSRPLLPIRADDGLMPITRQFARLIGGELRVLPDETSEPSSLRFAFDIPVGIPHFQEIAADMLSEQHGQSAHAAVKFERINWGNADALPLQFWEQFKYATTIVDMSTMTACIRELRRHATEVADVLTGLQNDFDYVNMLTLIEQAKVRKGDERSS</sequence>
<protein>
    <recommendedName>
        <fullName evidence="2">histidine kinase</fullName>
        <ecNumber evidence="2">2.7.13.3</ecNumber>
    </recommendedName>
</protein>
<evidence type="ECO:0000256" key="6">
    <source>
        <dbReference type="ARBA" id="ARBA00023012"/>
    </source>
</evidence>
<feature type="domain" description="PAS" evidence="9">
    <location>
        <begin position="360"/>
        <end position="430"/>
    </location>
</feature>
<dbReference type="SMART" id="SM00388">
    <property type="entry name" value="HisKA"/>
    <property type="match status" value="1"/>
</dbReference>
<dbReference type="AlphaFoldDB" id="A0A0S6VPL5"/>
<dbReference type="NCBIfam" id="TIGR00229">
    <property type="entry name" value="sensory_box"/>
    <property type="match status" value="1"/>
</dbReference>
<reference evidence="10" key="1">
    <citation type="journal article" date="2015" name="PeerJ">
        <title>First genomic representation of candidate bacterial phylum KSB3 points to enhanced environmental sensing as a trigger of wastewater bulking.</title>
        <authorList>
            <person name="Sekiguchi Y."/>
            <person name="Ohashi A."/>
            <person name="Parks D.H."/>
            <person name="Yamauchi T."/>
            <person name="Tyson G.W."/>
            <person name="Hugenholtz P."/>
        </authorList>
    </citation>
    <scope>NUCLEOTIDE SEQUENCE [LARGE SCALE GENOMIC DNA]</scope>
</reference>
<dbReference type="Gene3D" id="1.10.287.130">
    <property type="match status" value="1"/>
</dbReference>
<keyword evidence="3" id="KW-0597">Phosphoprotein</keyword>
<dbReference type="PROSITE" id="PS50109">
    <property type="entry name" value="HIS_KIN"/>
    <property type="match status" value="1"/>
</dbReference>
<keyword evidence="11" id="KW-1185">Reference proteome</keyword>